<evidence type="ECO:0000313" key="5">
    <source>
        <dbReference type="Proteomes" id="UP000050934"/>
    </source>
</evidence>
<reference evidence="4 5" key="1">
    <citation type="journal article" date="2015" name="Genome Announc.">
        <title>Expanding the biotechnology potential of lactobacilli through comparative genomics of 213 strains and associated genera.</title>
        <authorList>
            <person name="Sun Z."/>
            <person name="Harris H.M."/>
            <person name="McCann A."/>
            <person name="Guo C."/>
            <person name="Argimon S."/>
            <person name="Zhang W."/>
            <person name="Yang X."/>
            <person name="Jeffery I.B."/>
            <person name="Cooney J.C."/>
            <person name="Kagawa T.F."/>
            <person name="Liu W."/>
            <person name="Song Y."/>
            <person name="Salvetti E."/>
            <person name="Wrobel A."/>
            <person name="Rasinkangas P."/>
            <person name="Parkhill J."/>
            <person name="Rea M.C."/>
            <person name="O'Sullivan O."/>
            <person name="Ritari J."/>
            <person name="Douillard F.P."/>
            <person name="Paul Ross R."/>
            <person name="Yang R."/>
            <person name="Briner A.E."/>
            <person name="Felis G.E."/>
            <person name="de Vos W.M."/>
            <person name="Barrangou R."/>
            <person name="Klaenhammer T.R."/>
            <person name="Caufield P.W."/>
            <person name="Cui Y."/>
            <person name="Zhang H."/>
            <person name="O'Toole P.W."/>
        </authorList>
    </citation>
    <scope>NUCLEOTIDE SEQUENCE [LARGE SCALE GENOMIC DNA]</scope>
    <source>
        <strain evidence="4 5">DSM 17896</strain>
    </source>
</reference>
<dbReference type="PATRIC" id="fig|396268.3.peg.1162"/>
<dbReference type="PANTHER" id="PTHR46499">
    <property type="entry name" value="QUEUINE TRNA-RIBOSYLTRANSFERASE"/>
    <property type="match status" value="1"/>
</dbReference>
<dbReference type="GO" id="GO:0005737">
    <property type="term" value="C:cytoplasm"/>
    <property type="evidence" value="ECO:0007669"/>
    <property type="project" value="TreeGrafter"/>
</dbReference>
<name>A0A0R2I2B9_9LACO</name>
<dbReference type="SUPFAM" id="SSF51713">
    <property type="entry name" value="tRNA-guanine transglycosylase"/>
    <property type="match status" value="1"/>
</dbReference>
<dbReference type="Gene3D" id="3.20.20.105">
    <property type="entry name" value="Queuine tRNA-ribosyltransferase-like"/>
    <property type="match status" value="1"/>
</dbReference>
<evidence type="ECO:0000259" key="3">
    <source>
        <dbReference type="Pfam" id="PF01702"/>
    </source>
</evidence>
<keyword evidence="1" id="KW-0819">tRNA processing</keyword>
<dbReference type="PANTHER" id="PTHR46499:SF1">
    <property type="entry name" value="QUEUINE TRNA-RIBOSYLTRANSFERASE"/>
    <property type="match status" value="1"/>
</dbReference>
<organism evidence="4 5">
    <name type="scientific">Limosilactobacillus secaliphilus</name>
    <dbReference type="NCBI Taxonomy" id="396268"/>
    <lineage>
        <taxon>Bacteria</taxon>
        <taxon>Bacillati</taxon>
        <taxon>Bacillota</taxon>
        <taxon>Bacilli</taxon>
        <taxon>Lactobacillales</taxon>
        <taxon>Lactobacillaceae</taxon>
        <taxon>Limosilactobacillus</taxon>
    </lineage>
</organism>
<dbReference type="Proteomes" id="UP000050934">
    <property type="component" value="Unassembled WGS sequence"/>
</dbReference>
<dbReference type="RefSeq" id="WP_057739482.1">
    <property type="nucleotide sequence ID" value="NZ_JQBW01000004.1"/>
</dbReference>
<keyword evidence="2" id="KW-0671">Queuosine biosynthesis</keyword>
<keyword evidence="5" id="KW-1185">Reference proteome</keyword>
<dbReference type="GO" id="GO:0008616">
    <property type="term" value="P:tRNA queuosine(34) biosynthetic process"/>
    <property type="evidence" value="ECO:0007669"/>
    <property type="project" value="UniProtKB-KW"/>
</dbReference>
<comment type="caution">
    <text evidence="4">The sequence shown here is derived from an EMBL/GenBank/DDBJ whole genome shotgun (WGS) entry which is preliminary data.</text>
</comment>
<dbReference type="InterPro" id="IPR002616">
    <property type="entry name" value="tRNA_ribo_trans-like"/>
</dbReference>
<evidence type="ECO:0000256" key="2">
    <source>
        <dbReference type="ARBA" id="ARBA00022785"/>
    </source>
</evidence>
<evidence type="ECO:0000256" key="1">
    <source>
        <dbReference type="ARBA" id="ARBA00022694"/>
    </source>
</evidence>
<dbReference type="NCBIfam" id="TIGR00449">
    <property type="entry name" value="tgt_general"/>
    <property type="match status" value="1"/>
</dbReference>
<dbReference type="OrthoDB" id="2296489at2"/>
<sequence>MSKRSFKVTATNPRTALLTTARGQVQTPCIVPLLKRGTFGMLGSQTLQQAKVQLLAADGLEYSVEPGLKTIQASHGLAGFLNWQGPIMTFSGLFEPADKLKKNASRLGFRYQEPFTKAEKRMDAASAATLQKVMAGDLPVAAFQTIDYYAPVDDLLSAVKVNAELATSESTLLPGLIPAVLGGGIKKARQLAIGDQSLTAALIAQLPTGDIQEWQRIVSATIDLLPADCLRIVMADSAEQVLAALRLGVDLIVTGLPLVDAVEGEAYGQQIRYRIKESSYQDDTRMLNGHSLAYWHYLHHEKSRAGIQGLSANNLQRLIETVNQDVQEADENYSRTGALLSADKHGNK</sequence>
<dbReference type="InterPro" id="IPR050076">
    <property type="entry name" value="ArchSynthase1/Queuine_TRR"/>
</dbReference>
<accession>A0A0R2I2B9</accession>
<dbReference type="EMBL" id="JQBW01000004">
    <property type="protein sequence ID" value="KRN59407.1"/>
    <property type="molecule type" value="Genomic_DNA"/>
</dbReference>
<gene>
    <name evidence="4" type="ORF">IV45_GL001150</name>
</gene>
<dbReference type="STRING" id="396268.IV45_GL001150"/>
<dbReference type="AlphaFoldDB" id="A0A0R2I2B9"/>
<protein>
    <recommendedName>
        <fullName evidence="3">tRNA-guanine(15) transglycosylase-like domain-containing protein</fullName>
    </recommendedName>
</protein>
<proteinExistence type="predicted"/>
<dbReference type="Pfam" id="PF01702">
    <property type="entry name" value="TGT"/>
    <property type="match status" value="1"/>
</dbReference>
<dbReference type="InterPro" id="IPR036511">
    <property type="entry name" value="TGT-like_sf"/>
</dbReference>
<evidence type="ECO:0000313" key="4">
    <source>
        <dbReference type="EMBL" id="KRN59407.1"/>
    </source>
</evidence>
<feature type="domain" description="tRNA-guanine(15) transglycosylase-like" evidence="3">
    <location>
        <begin position="12"/>
        <end position="323"/>
    </location>
</feature>